<evidence type="ECO:0000259" key="3">
    <source>
        <dbReference type="SMART" id="SM00199"/>
    </source>
</evidence>
<dbReference type="Proteomes" id="UP001046870">
    <property type="component" value="Chromosome 2"/>
</dbReference>
<evidence type="ECO:0000313" key="5">
    <source>
        <dbReference type="Proteomes" id="UP001046870"/>
    </source>
</evidence>
<protein>
    <recommendedName>
        <fullName evidence="3">Chemokine interleukin-8-like domain-containing protein</fullName>
    </recommendedName>
</protein>
<dbReference type="GO" id="GO:0008009">
    <property type="term" value="F:chemokine activity"/>
    <property type="evidence" value="ECO:0007669"/>
    <property type="project" value="InterPro"/>
</dbReference>
<reference evidence="4" key="1">
    <citation type="submission" date="2021-01" db="EMBL/GenBank/DDBJ databases">
        <authorList>
            <person name="Zahm M."/>
            <person name="Roques C."/>
            <person name="Cabau C."/>
            <person name="Klopp C."/>
            <person name="Donnadieu C."/>
            <person name="Jouanno E."/>
            <person name="Lampietro C."/>
            <person name="Louis A."/>
            <person name="Herpin A."/>
            <person name="Echchiki A."/>
            <person name="Berthelot C."/>
            <person name="Parey E."/>
            <person name="Roest-Crollius H."/>
            <person name="Braasch I."/>
            <person name="Postlethwait J."/>
            <person name="Bobe J."/>
            <person name="Montfort J."/>
            <person name="Bouchez O."/>
            <person name="Begum T."/>
            <person name="Mejri S."/>
            <person name="Adams A."/>
            <person name="Chen W.-J."/>
            <person name="Guiguen Y."/>
        </authorList>
    </citation>
    <scope>NUCLEOTIDE SEQUENCE</scope>
    <source>
        <strain evidence="4">YG-15Mar2019-1</strain>
        <tissue evidence="4">Brain</tissue>
    </source>
</reference>
<feature type="signal peptide" evidence="2">
    <location>
        <begin position="1"/>
        <end position="26"/>
    </location>
</feature>
<keyword evidence="5" id="KW-1185">Reference proteome</keyword>
<evidence type="ECO:0000256" key="2">
    <source>
        <dbReference type="SAM" id="SignalP"/>
    </source>
</evidence>
<dbReference type="AlphaFoldDB" id="A0A9D3TFK8"/>
<dbReference type="Pfam" id="PF00048">
    <property type="entry name" value="IL8"/>
    <property type="match status" value="1"/>
</dbReference>
<accession>A0A9D3TFK8</accession>
<dbReference type="InterPro" id="IPR036048">
    <property type="entry name" value="Interleukin_8-like_sf"/>
</dbReference>
<dbReference type="OrthoDB" id="9930747at2759"/>
<dbReference type="PANTHER" id="PTHR12015:SF165">
    <property type="entry name" value="CHEMOKINE (C-C MOTIF) LIGAND 34A, DUPLICATE 4-RELATED"/>
    <property type="match status" value="1"/>
</dbReference>
<sequence>MMSQCRKFFVVAAVLVLIGCMTSVSASYRRPTKITTECCKSVSRAKIPYEITAYKWQNALDPCVEAIIFYTNKGNICTNPEARWVKEKIKGLKEIH</sequence>
<keyword evidence="2" id="KW-0732">Signal</keyword>
<dbReference type="Gene3D" id="2.40.50.40">
    <property type="match status" value="1"/>
</dbReference>
<dbReference type="EMBL" id="JAFDVH010000002">
    <property type="protein sequence ID" value="KAG7487431.1"/>
    <property type="molecule type" value="Genomic_DNA"/>
</dbReference>
<evidence type="ECO:0000256" key="1">
    <source>
        <dbReference type="ARBA" id="ARBA00022514"/>
    </source>
</evidence>
<organism evidence="4 5">
    <name type="scientific">Megalops atlanticus</name>
    <name type="common">Tarpon</name>
    <name type="synonym">Clupea gigantea</name>
    <dbReference type="NCBI Taxonomy" id="7932"/>
    <lineage>
        <taxon>Eukaryota</taxon>
        <taxon>Metazoa</taxon>
        <taxon>Chordata</taxon>
        <taxon>Craniata</taxon>
        <taxon>Vertebrata</taxon>
        <taxon>Euteleostomi</taxon>
        <taxon>Actinopterygii</taxon>
        <taxon>Neopterygii</taxon>
        <taxon>Teleostei</taxon>
        <taxon>Elopiformes</taxon>
        <taxon>Megalopidae</taxon>
        <taxon>Megalops</taxon>
    </lineage>
</organism>
<proteinExistence type="predicted"/>
<feature type="domain" description="Chemokine interleukin-8-like" evidence="3">
    <location>
        <begin position="35"/>
        <end position="92"/>
    </location>
</feature>
<name>A0A9D3TFK8_MEGAT</name>
<dbReference type="SUPFAM" id="SSF54117">
    <property type="entry name" value="Interleukin 8-like chemokines"/>
    <property type="match status" value="1"/>
</dbReference>
<dbReference type="PANTHER" id="PTHR12015">
    <property type="entry name" value="SMALL INDUCIBLE CYTOKINE A"/>
    <property type="match status" value="1"/>
</dbReference>
<dbReference type="InterPro" id="IPR039809">
    <property type="entry name" value="Chemokine_b/g/d"/>
</dbReference>
<dbReference type="SMART" id="SM00199">
    <property type="entry name" value="SCY"/>
    <property type="match status" value="1"/>
</dbReference>
<feature type="chain" id="PRO_5039352504" description="Chemokine interleukin-8-like domain-containing protein" evidence="2">
    <location>
        <begin position="27"/>
        <end position="96"/>
    </location>
</feature>
<comment type="caution">
    <text evidence="4">The sequence shown here is derived from an EMBL/GenBank/DDBJ whole genome shotgun (WGS) entry which is preliminary data.</text>
</comment>
<keyword evidence="1" id="KW-0202">Cytokine</keyword>
<gene>
    <name evidence="4" type="ORF">MATL_G00023390</name>
</gene>
<dbReference type="GO" id="GO:0006955">
    <property type="term" value="P:immune response"/>
    <property type="evidence" value="ECO:0007669"/>
    <property type="project" value="InterPro"/>
</dbReference>
<dbReference type="GO" id="GO:0005615">
    <property type="term" value="C:extracellular space"/>
    <property type="evidence" value="ECO:0007669"/>
    <property type="project" value="UniProtKB-KW"/>
</dbReference>
<dbReference type="InterPro" id="IPR001811">
    <property type="entry name" value="Chemokine_IL8-like_dom"/>
</dbReference>
<dbReference type="PROSITE" id="PS51257">
    <property type="entry name" value="PROKAR_LIPOPROTEIN"/>
    <property type="match status" value="1"/>
</dbReference>
<evidence type="ECO:0000313" key="4">
    <source>
        <dbReference type="EMBL" id="KAG7487431.1"/>
    </source>
</evidence>